<comment type="caution">
    <text evidence="1">The sequence shown here is derived from an EMBL/GenBank/DDBJ whole genome shotgun (WGS) entry which is preliminary data.</text>
</comment>
<sequence>MEAKISNRLNRILLTRLDPTRRFFPDNHDTRPGSTTSLSLSQHSIHHLTPYVKLVTAHINNRLPPPATAHVTSPTPATCPDWGYTY</sequence>
<evidence type="ECO:0000313" key="1">
    <source>
        <dbReference type="EMBL" id="GMN61207.1"/>
    </source>
</evidence>
<dbReference type="EMBL" id="BTGU01000108">
    <property type="protein sequence ID" value="GMN61207.1"/>
    <property type="molecule type" value="Genomic_DNA"/>
</dbReference>
<organism evidence="1 2">
    <name type="scientific">Ficus carica</name>
    <name type="common">Common fig</name>
    <dbReference type="NCBI Taxonomy" id="3494"/>
    <lineage>
        <taxon>Eukaryota</taxon>
        <taxon>Viridiplantae</taxon>
        <taxon>Streptophyta</taxon>
        <taxon>Embryophyta</taxon>
        <taxon>Tracheophyta</taxon>
        <taxon>Spermatophyta</taxon>
        <taxon>Magnoliopsida</taxon>
        <taxon>eudicotyledons</taxon>
        <taxon>Gunneridae</taxon>
        <taxon>Pentapetalae</taxon>
        <taxon>rosids</taxon>
        <taxon>fabids</taxon>
        <taxon>Rosales</taxon>
        <taxon>Moraceae</taxon>
        <taxon>Ficeae</taxon>
        <taxon>Ficus</taxon>
    </lineage>
</organism>
<proteinExistence type="predicted"/>
<gene>
    <name evidence="1" type="ORF">TIFTF001_030307</name>
</gene>
<keyword evidence="2" id="KW-1185">Reference proteome</keyword>
<evidence type="ECO:0000313" key="2">
    <source>
        <dbReference type="Proteomes" id="UP001187192"/>
    </source>
</evidence>
<accession>A0AA88J3Y4</accession>
<reference evidence="1" key="1">
    <citation type="submission" date="2023-07" db="EMBL/GenBank/DDBJ databases">
        <title>draft genome sequence of fig (Ficus carica).</title>
        <authorList>
            <person name="Takahashi T."/>
            <person name="Nishimura K."/>
        </authorList>
    </citation>
    <scope>NUCLEOTIDE SEQUENCE</scope>
</reference>
<protein>
    <submittedName>
        <fullName evidence="1">Uncharacterized protein</fullName>
    </submittedName>
</protein>
<dbReference type="AlphaFoldDB" id="A0AA88J3Y4"/>
<dbReference type="Proteomes" id="UP001187192">
    <property type="component" value="Unassembled WGS sequence"/>
</dbReference>
<name>A0AA88J3Y4_FICCA</name>